<dbReference type="SUPFAM" id="SSF46785">
    <property type="entry name" value="Winged helix' DNA-binding domain"/>
    <property type="match status" value="1"/>
</dbReference>
<sequence length="124" mass="14288">MRNMKTICAIRDVFRAMTNFEASFEQVYQITLNEAMILCALKCSSERMTATNLSKQTDLSPSHTSKMLRILEEKGLIIRTLGSEDRRQMYFTLSATGRERVCDMEIQKVEIPELLKPLFKDAES</sequence>
<evidence type="ECO:0000313" key="2">
    <source>
        <dbReference type="EMBL" id="EKJ90298.1"/>
    </source>
</evidence>
<dbReference type="PANTHER" id="PTHR33164">
    <property type="entry name" value="TRANSCRIPTIONAL REGULATOR, MARR FAMILY"/>
    <property type="match status" value="1"/>
</dbReference>
<proteinExistence type="predicted"/>
<dbReference type="InterPro" id="IPR011991">
    <property type="entry name" value="ArsR-like_HTH"/>
</dbReference>
<dbReference type="InterPro" id="IPR039422">
    <property type="entry name" value="MarR/SlyA-like"/>
</dbReference>
<dbReference type="SMART" id="SM00347">
    <property type="entry name" value="HTH_MARR"/>
    <property type="match status" value="1"/>
</dbReference>
<dbReference type="Gene3D" id="1.10.10.10">
    <property type="entry name" value="Winged helix-like DNA-binding domain superfamily/Winged helix DNA-binding domain"/>
    <property type="match status" value="1"/>
</dbReference>
<dbReference type="InterPro" id="IPR036388">
    <property type="entry name" value="WH-like_DNA-bd_sf"/>
</dbReference>
<dbReference type="PROSITE" id="PS50995">
    <property type="entry name" value="HTH_MARR_2"/>
    <property type="match status" value="1"/>
</dbReference>
<dbReference type="InterPro" id="IPR036390">
    <property type="entry name" value="WH_DNA-bd_sf"/>
</dbReference>
<accession>K5DBI4</accession>
<dbReference type="PANTHER" id="PTHR33164:SF43">
    <property type="entry name" value="HTH-TYPE TRANSCRIPTIONAL REPRESSOR YETL"/>
    <property type="match status" value="1"/>
</dbReference>
<protein>
    <recommendedName>
        <fullName evidence="1">HTH marR-type domain-containing protein</fullName>
    </recommendedName>
</protein>
<dbReference type="EMBL" id="AGXW01000010">
    <property type="protein sequence ID" value="EKJ90298.1"/>
    <property type="molecule type" value="Genomic_DNA"/>
</dbReference>
<dbReference type="Proteomes" id="UP000007995">
    <property type="component" value="Unassembled WGS sequence"/>
</dbReference>
<gene>
    <name evidence="2" type="ORF">HMPREF1057_02743</name>
</gene>
<evidence type="ECO:0000259" key="1">
    <source>
        <dbReference type="PROSITE" id="PS50995"/>
    </source>
</evidence>
<dbReference type="AlphaFoldDB" id="K5DBI4"/>
<dbReference type="CDD" id="cd00090">
    <property type="entry name" value="HTH_ARSR"/>
    <property type="match status" value="1"/>
</dbReference>
<dbReference type="GO" id="GO:0006950">
    <property type="term" value="P:response to stress"/>
    <property type="evidence" value="ECO:0007669"/>
    <property type="project" value="TreeGrafter"/>
</dbReference>
<reference evidence="2 3" key="1">
    <citation type="submission" date="2012-02" db="EMBL/GenBank/DDBJ databases">
        <title>The Genome Sequence of Bacteroides finegoldii CL09T03C10.</title>
        <authorList>
            <consortium name="The Broad Institute Genome Sequencing Platform"/>
            <person name="Earl A."/>
            <person name="Ward D."/>
            <person name="Feldgarden M."/>
            <person name="Gevers D."/>
            <person name="Zitomersky N.L."/>
            <person name="Coyne M.J."/>
            <person name="Comstock L.E."/>
            <person name="Young S.K."/>
            <person name="Zeng Q."/>
            <person name="Gargeya S."/>
            <person name="Fitzgerald M."/>
            <person name="Haas B."/>
            <person name="Abouelleil A."/>
            <person name="Alvarado L."/>
            <person name="Arachchi H.M."/>
            <person name="Berlin A."/>
            <person name="Chapman S.B."/>
            <person name="Gearin G."/>
            <person name="Goldberg J."/>
            <person name="Griggs A."/>
            <person name="Gujja S."/>
            <person name="Hansen M."/>
            <person name="Heiman D."/>
            <person name="Howarth C."/>
            <person name="Larimer J."/>
            <person name="Lui A."/>
            <person name="MacDonald P.J.P."/>
            <person name="McCowen C."/>
            <person name="Montmayeur A."/>
            <person name="Murphy C."/>
            <person name="Neiman D."/>
            <person name="Pearson M."/>
            <person name="Priest M."/>
            <person name="Roberts A."/>
            <person name="Saif S."/>
            <person name="Shea T."/>
            <person name="Sisk P."/>
            <person name="Stolte C."/>
            <person name="Sykes S."/>
            <person name="Wortman J."/>
            <person name="Nusbaum C."/>
            <person name="Birren B."/>
        </authorList>
    </citation>
    <scope>NUCLEOTIDE SEQUENCE [LARGE SCALE GENOMIC DNA]</scope>
    <source>
        <strain evidence="2 3">CL09T03C10</strain>
    </source>
</reference>
<comment type="caution">
    <text evidence="2">The sequence shown here is derived from an EMBL/GenBank/DDBJ whole genome shotgun (WGS) entry which is preliminary data.</text>
</comment>
<dbReference type="GO" id="GO:0003700">
    <property type="term" value="F:DNA-binding transcription factor activity"/>
    <property type="evidence" value="ECO:0007669"/>
    <property type="project" value="InterPro"/>
</dbReference>
<name>K5DBI4_9BACE</name>
<dbReference type="InterPro" id="IPR000835">
    <property type="entry name" value="HTH_MarR-typ"/>
</dbReference>
<evidence type="ECO:0000313" key="3">
    <source>
        <dbReference type="Proteomes" id="UP000007995"/>
    </source>
</evidence>
<dbReference type="Pfam" id="PF01047">
    <property type="entry name" value="MarR"/>
    <property type="match status" value="1"/>
</dbReference>
<organism evidence="2 3">
    <name type="scientific">Bacteroides finegoldii CL09T03C10</name>
    <dbReference type="NCBI Taxonomy" id="997888"/>
    <lineage>
        <taxon>Bacteria</taxon>
        <taxon>Pseudomonadati</taxon>
        <taxon>Bacteroidota</taxon>
        <taxon>Bacteroidia</taxon>
        <taxon>Bacteroidales</taxon>
        <taxon>Bacteroidaceae</taxon>
        <taxon>Bacteroides</taxon>
    </lineage>
</organism>
<feature type="domain" description="HTH marR-type" evidence="1">
    <location>
        <begin position="1"/>
        <end position="124"/>
    </location>
</feature>
<dbReference type="HOGENOM" id="CLU_148642_0_0_10"/>